<gene>
    <name evidence="2" type="ORF">JHW45_02430</name>
</gene>
<feature type="compositionally biased region" description="Basic and acidic residues" evidence="1">
    <location>
        <begin position="157"/>
        <end position="168"/>
    </location>
</feature>
<reference evidence="2 3" key="1">
    <citation type="submission" date="2021-01" db="EMBL/GenBank/DDBJ databases">
        <title>Biogeographic distribution of Paracoccus.</title>
        <authorList>
            <person name="Hollensteiner J."/>
            <person name="Leineberger J."/>
            <person name="Brinkhoff T."/>
            <person name="Daniel R."/>
        </authorList>
    </citation>
    <scope>NUCLEOTIDE SEQUENCE [LARGE SCALE GENOMIC DNA]</scope>
    <source>
        <strain evidence="2 3">LMG25392</strain>
    </source>
</reference>
<dbReference type="EMBL" id="CP067134">
    <property type="protein sequence ID" value="WCR11280.1"/>
    <property type="molecule type" value="Genomic_DNA"/>
</dbReference>
<feature type="compositionally biased region" description="Basic and acidic residues" evidence="1">
    <location>
        <begin position="116"/>
        <end position="130"/>
    </location>
</feature>
<evidence type="ECO:0000256" key="1">
    <source>
        <dbReference type="SAM" id="MobiDB-lite"/>
    </source>
</evidence>
<name>A0ABY7SW64_9RHOB</name>
<sequence>MGIGKAEQARRANYHYMADAMRMLEWDLHSTILDRMRIPDEWHEIARQKPGRTKTRVTLRLDEDVVTFFRSMGPDWQVRVNRLMSVWMHARLAGLIRGGETMDYLARREDQLLDGKRPEFGDLQHDRDDLFGVPETPATGRAPSAVPMPGTRISSEAGRKARIEETRKRNGLGEV</sequence>
<organism evidence="2 3">
    <name type="scientific">Paracoccus stylophorae</name>
    <dbReference type="NCBI Taxonomy" id="659350"/>
    <lineage>
        <taxon>Bacteria</taxon>
        <taxon>Pseudomonadati</taxon>
        <taxon>Pseudomonadota</taxon>
        <taxon>Alphaproteobacteria</taxon>
        <taxon>Rhodobacterales</taxon>
        <taxon>Paracoccaceae</taxon>
        <taxon>Paracoccus</taxon>
    </lineage>
</organism>
<keyword evidence="3" id="KW-1185">Reference proteome</keyword>
<dbReference type="RefSeq" id="WP_272859383.1">
    <property type="nucleotide sequence ID" value="NZ_CP067134.1"/>
</dbReference>
<proteinExistence type="predicted"/>
<feature type="region of interest" description="Disordered" evidence="1">
    <location>
        <begin position="116"/>
        <end position="175"/>
    </location>
</feature>
<dbReference type="Pfam" id="PF14384">
    <property type="entry name" value="BrnA_antitoxin"/>
    <property type="match status" value="1"/>
</dbReference>
<protein>
    <submittedName>
        <fullName evidence="2">BrnA antitoxin family protein</fullName>
    </submittedName>
</protein>
<evidence type="ECO:0000313" key="3">
    <source>
        <dbReference type="Proteomes" id="UP001218412"/>
    </source>
</evidence>
<dbReference type="Proteomes" id="UP001218412">
    <property type="component" value="Chromosome"/>
</dbReference>
<dbReference type="InterPro" id="IPR025528">
    <property type="entry name" value="BrnA_antitoxin"/>
</dbReference>
<evidence type="ECO:0000313" key="2">
    <source>
        <dbReference type="EMBL" id="WCR11280.1"/>
    </source>
</evidence>
<accession>A0ABY7SW64</accession>